<protein>
    <submittedName>
        <fullName evidence="2">Uncharacterized protein</fullName>
    </submittedName>
</protein>
<name>A0A0K9X9F8_9ACTN</name>
<dbReference type="EMBL" id="LFXA01000017">
    <property type="protein sequence ID" value="KNB50070.1"/>
    <property type="molecule type" value="Genomic_DNA"/>
</dbReference>
<proteinExistence type="predicted"/>
<accession>A0A0K9X9F8</accession>
<evidence type="ECO:0000313" key="2">
    <source>
        <dbReference type="EMBL" id="KNB50070.1"/>
    </source>
</evidence>
<dbReference type="AlphaFoldDB" id="A0A0K9X9F8"/>
<dbReference type="PATRIC" id="fig|1678637.3.peg.5450"/>
<dbReference type="OrthoDB" id="4331173at2"/>
<organism evidence="2 3">
    <name type="scientific">Streptomyces caatingaensis</name>
    <dbReference type="NCBI Taxonomy" id="1678637"/>
    <lineage>
        <taxon>Bacteria</taxon>
        <taxon>Bacillati</taxon>
        <taxon>Actinomycetota</taxon>
        <taxon>Actinomycetes</taxon>
        <taxon>Kitasatosporales</taxon>
        <taxon>Streptomycetaceae</taxon>
        <taxon>Streptomyces</taxon>
    </lineage>
</organism>
<keyword evidence="1" id="KW-0732">Signal</keyword>
<evidence type="ECO:0000256" key="1">
    <source>
        <dbReference type="SAM" id="SignalP"/>
    </source>
</evidence>
<evidence type="ECO:0000313" key="3">
    <source>
        <dbReference type="Proteomes" id="UP000037288"/>
    </source>
</evidence>
<feature type="signal peptide" evidence="1">
    <location>
        <begin position="1"/>
        <end position="25"/>
    </location>
</feature>
<comment type="caution">
    <text evidence="2">The sequence shown here is derived from an EMBL/GenBank/DDBJ whole genome shotgun (WGS) entry which is preliminary data.</text>
</comment>
<dbReference type="Proteomes" id="UP000037288">
    <property type="component" value="Unassembled WGS sequence"/>
</dbReference>
<keyword evidence="3" id="KW-1185">Reference proteome</keyword>
<sequence>MRTAIVSAALAAAVSVFGIPAAAQAQPADVDLGTCIENGGYPDVTENGSWVCVDGTSNGQPISDLDPVPVH</sequence>
<gene>
    <name evidence="2" type="ORF">AC230_25515</name>
</gene>
<reference evidence="3" key="1">
    <citation type="submission" date="2015-07" db="EMBL/GenBank/DDBJ databases">
        <title>Draft genome sequence of Streptomyces sp. CMAA 1322, a bacterium isolated from Caatinga biome, from dry forest semiarid of Brazil.</title>
        <authorList>
            <person name="Santos S.N."/>
            <person name="Gacesa R."/>
            <person name="Taketani R.G."/>
            <person name="Long P.F."/>
            <person name="Melo I.S."/>
        </authorList>
    </citation>
    <scope>NUCLEOTIDE SEQUENCE [LARGE SCALE GENOMIC DNA]</scope>
    <source>
        <strain evidence="3">CMAA 1322</strain>
    </source>
</reference>
<feature type="chain" id="PRO_5005532272" evidence="1">
    <location>
        <begin position="26"/>
        <end position="71"/>
    </location>
</feature>
<dbReference type="RefSeq" id="WP_049718616.1">
    <property type="nucleotide sequence ID" value="NZ_LFXA01000017.1"/>
</dbReference>